<protein>
    <submittedName>
        <fullName evidence="1">Uncharacterized protein</fullName>
    </submittedName>
</protein>
<dbReference type="AlphaFoldDB" id="A0AA38TW44"/>
<gene>
    <name evidence="1" type="ORF">OSB04_012442</name>
</gene>
<organism evidence="1 2">
    <name type="scientific">Centaurea solstitialis</name>
    <name type="common">yellow star-thistle</name>
    <dbReference type="NCBI Taxonomy" id="347529"/>
    <lineage>
        <taxon>Eukaryota</taxon>
        <taxon>Viridiplantae</taxon>
        <taxon>Streptophyta</taxon>
        <taxon>Embryophyta</taxon>
        <taxon>Tracheophyta</taxon>
        <taxon>Spermatophyta</taxon>
        <taxon>Magnoliopsida</taxon>
        <taxon>eudicotyledons</taxon>
        <taxon>Gunneridae</taxon>
        <taxon>Pentapetalae</taxon>
        <taxon>asterids</taxon>
        <taxon>campanulids</taxon>
        <taxon>Asterales</taxon>
        <taxon>Asteraceae</taxon>
        <taxon>Carduoideae</taxon>
        <taxon>Cardueae</taxon>
        <taxon>Centaureinae</taxon>
        <taxon>Centaurea</taxon>
    </lineage>
</organism>
<proteinExistence type="predicted"/>
<evidence type="ECO:0000313" key="2">
    <source>
        <dbReference type="Proteomes" id="UP001172457"/>
    </source>
</evidence>
<sequence length="134" mass="15679">MEFNQQQYNHTPSPSSSIYTYFSDQAAKEGLWNGTTSMRRSPREEIQIELEKERIREQIIAKEIARLNREMAAGFPSNNRLQPEYVPFHRQNNVNYMGNGSSELNHRSSEFWNQNGSRVYGESQSWGFREGPWG</sequence>
<dbReference type="Proteomes" id="UP001172457">
    <property type="component" value="Chromosome 3"/>
</dbReference>
<keyword evidence="2" id="KW-1185">Reference proteome</keyword>
<reference evidence="1" key="1">
    <citation type="submission" date="2023-03" db="EMBL/GenBank/DDBJ databases">
        <title>Chromosome-scale reference genome and RAD-based genetic map of yellow starthistle (Centaurea solstitialis) reveal putative structural variation and QTLs associated with invader traits.</title>
        <authorList>
            <person name="Reatini B."/>
            <person name="Cang F.A."/>
            <person name="Jiang Q."/>
            <person name="Mckibben M.T.W."/>
            <person name="Barker M.S."/>
            <person name="Rieseberg L.H."/>
            <person name="Dlugosch K.M."/>
        </authorList>
    </citation>
    <scope>NUCLEOTIDE SEQUENCE</scope>
    <source>
        <strain evidence="1">CAN-66</strain>
        <tissue evidence="1">Leaf</tissue>
    </source>
</reference>
<accession>A0AA38TW44</accession>
<name>A0AA38TW44_9ASTR</name>
<dbReference type="EMBL" id="JARYMX010000003">
    <property type="protein sequence ID" value="KAJ9557828.1"/>
    <property type="molecule type" value="Genomic_DNA"/>
</dbReference>
<comment type="caution">
    <text evidence="1">The sequence shown here is derived from an EMBL/GenBank/DDBJ whole genome shotgun (WGS) entry which is preliminary data.</text>
</comment>
<evidence type="ECO:0000313" key="1">
    <source>
        <dbReference type="EMBL" id="KAJ9557828.1"/>
    </source>
</evidence>